<evidence type="ECO:0000313" key="1">
    <source>
        <dbReference type="EMBL" id="GAA4114879.1"/>
    </source>
</evidence>
<reference evidence="2" key="1">
    <citation type="journal article" date="2019" name="Int. J. Syst. Evol. Microbiol.">
        <title>The Global Catalogue of Microorganisms (GCM) 10K type strain sequencing project: providing services to taxonomists for standard genome sequencing and annotation.</title>
        <authorList>
            <consortium name="The Broad Institute Genomics Platform"/>
            <consortium name="The Broad Institute Genome Sequencing Center for Infectious Disease"/>
            <person name="Wu L."/>
            <person name="Ma J."/>
        </authorList>
    </citation>
    <scope>NUCLEOTIDE SEQUENCE [LARGE SCALE GENOMIC DNA]</scope>
    <source>
        <strain evidence="2">JCM 16703</strain>
    </source>
</reference>
<dbReference type="EMBL" id="BAAAZH010000010">
    <property type="protein sequence ID" value="GAA4114879.1"/>
    <property type="molecule type" value="Genomic_DNA"/>
</dbReference>
<protein>
    <submittedName>
        <fullName evidence="1">Uncharacterized protein</fullName>
    </submittedName>
</protein>
<name>A0ABP7XGD4_9ACTN</name>
<accession>A0ABP7XGD4</accession>
<organism evidence="1 2">
    <name type="scientific">Nocardioides fonticola</name>
    <dbReference type="NCBI Taxonomy" id="450363"/>
    <lineage>
        <taxon>Bacteria</taxon>
        <taxon>Bacillati</taxon>
        <taxon>Actinomycetota</taxon>
        <taxon>Actinomycetes</taxon>
        <taxon>Propionibacteriales</taxon>
        <taxon>Nocardioidaceae</taxon>
        <taxon>Nocardioides</taxon>
    </lineage>
</organism>
<gene>
    <name evidence="1" type="ORF">GCM10022215_13320</name>
</gene>
<dbReference type="Proteomes" id="UP001501495">
    <property type="component" value="Unassembled WGS sequence"/>
</dbReference>
<keyword evidence="2" id="KW-1185">Reference proteome</keyword>
<comment type="caution">
    <text evidence="1">The sequence shown here is derived from an EMBL/GenBank/DDBJ whole genome shotgun (WGS) entry which is preliminary data.</text>
</comment>
<proteinExistence type="predicted"/>
<sequence>MSLTPTWRILLRARLHEVPDDADLAARWQALLSAQQWPASTPITGRGWDAVLTGPPVALARDGAEITIGAVHDLVDGLGLLRILDALVDGGVRTDARGVADRPTASGTTSSRLREVLRDPPARLSPGPDAVATAGEVIVEADAPGHHGTAALVHAVARVAAVRTGGRRQVAVAVGAGRPTSDGPIHDDSALLRLTGVEGLDAEAVAAALRTAPIQPPPAAGAGVAAEALTRVALRVLGPRLGSTFLVSHLGRVGAPAASDLRFSPATGSGGLALGALTLDDVTRLTLRASGPRHGWDAARLDGVLAAIVAELRA</sequence>
<dbReference type="RefSeq" id="WP_344732497.1">
    <property type="nucleotide sequence ID" value="NZ_BAAAZH010000010.1"/>
</dbReference>
<evidence type="ECO:0000313" key="2">
    <source>
        <dbReference type="Proteomes" id="UP001501495"/>
    </source>
</evidence>